<gene>
    <name evidence="1" type="ordered locus">Niako_3042</name>
</gene>
<dbReference type="HOGENOM" id="CLU_3330640_0_0_10"/>
<dbReference type="EMBL" id="CP003178">
    <property type="protein sequence ID" value="AEV99372.1"/>
    <property type="molecule type" value="Genomic_DNA"/>
</dbReference>
<reference evidence="1 2" key="1">
    <citation type="submission" date="2011-12" db="EMBL/GenBank/DDBJ databases">
        <title>The complete genome of Niastella koreensis GR20-10.</title>
        <authorList>
            <consortium name="US DOE Joint Genome Institute (JGI-PGF)"/>
            <person name="Lucas S."/>
            <person name="Han J."/>
            <person name="Lapidus A."/>
            <person name="Bruce D."/>
            <person name="Goodwin L."/>
            <person name="Pitluck S."/>
            <person name="Peters L."/>
            <person name="Kyrpides N."/>
            <person name="Mavromatis K."/>
            <person name="Ivanova N."/>
            <person name="Mikhailova N."/>
            <person name="Davenport K."/>
            <person name="Saunders E."/>
            <person name="Detter J.C."/>
            <person name="Tapia R."/>
            <person name="Han C."/>
            <person name="Land M."/>
            <person name="Hauser L."/>
            <person name="Markowitz V."/>
            <person name="Cheng J.-F."/>
            <person name="Hugenholtz P."/>
            <person name="Woyke T."/>
            <person name="Wu D."/>
            <person name="Tindall B."/>
            <person name="Pomrenke H."/>
            <person name="Brambilla E."/>
            <person name="Klenk H.-P."/>
            <person name="Eisen J.A."/>
        </authorList>
    </citation>
    <scope>NUCLEOTIDE SEQUENCE [LARGE SCALE GENOMIC DNA]</scope>
    <source>
        <strain evidence="2">DSM 17620 / KACC 11465 / NBRC 106392 / GR20-10</strain>
    </source>
</reference>
<protein>
    <submittedName>
        <fullName evidence="1">Uncharacterized protein</fullName>
    </submittedName>
</protein>
<evidence type="ECO:0000313" key="2">
    <source>
        <dbReference type="Proteomes" id="UP000005438"/>
    </source>
</evidence>
<dbReference type="KEGG" id="nko:Niako_3042"/>
<dbReference type="AlphaFoldDB" id="G8TDD2"/>
<accession>G8TDD2</accession>
<organism evidence="1 2">
    <name type="scientific">Niastella koreensis (strain DSM 17620 / KACC 11465 / NBRC 106392 / GR20-10)</name>
    <dbReference type="NCBI Taxonomy" id="700598"/>
    <lineage>
        <taxon>Bacteria</taxon>
        <taxon>Pseudomonadati</taxon>
        <taxon>Bacteroidota</taxon>
        <taxon>Chitinophagia</taxon>
        <taxon>Chitinophagales</taxon>
        <taxon>Chitinophagaceae</taxon>
        <taxon>Niastella</taxon>
    </lineage>
</organism>
<dbReference type="Proteomes" id="UP000005438">
    <property type="component" value="Chromosome"/>
</dbReference>
<evidence type="ECO:0000313" key="1">
    <source>
        <dbReference type="EMBL" id="AEV99372.1"/>
    </source>
</evidence>
<proteinExistence type="predicted"/>
<name>G8TDD2_NIAKG</name>
<sequence>MSIKHTDVKIVTQVVAYLLVQDADLEYDPGEYNTLLNL</sequence>